<organism evidence="1 2">
    <name type="scientific">Ataeniobius toweri</name>
    <dbReference type="NCBI Taxonomy" id="208326"/>
    <lineage>
        <taxon>Eukaryota</taxon>
        <taxon>Metazoa</taxon>
        <taxon>Chordata</taxon>
        <taxon>Craniata</taxon>
        <taxon>Vertebrata</taxon>
        <taxon>Euteleostomi</taxon>
        <taxon>Actinopterygii</taxon>
        <taxon>Neopterygii</taxon>
        <taxon>Teleostei</taxon>
        <taxon>Neoteleostei</taxon>
        <taxon>Acanthomorphata</taxon>
        <taxon>Ovalentaria</taxon>
        <taxon>Atherinomorphae</taxon>
        <taxon>Cyprinodontiformes</taxon>
        <taxon>Goodeidae</taxon>
        <taxon>Ataeniobius</taxon>
    </lineage>
</organism>
<dbReference type="EMBL" id="JAHUTI010083207">
    <property type="protein sequence ID" value="MED6259341.1"/>
    <property type="molecule type" value="Genomic_DNA"/>
</dbReference>
<keyword evidence="2" id="KW-1185">Reference proteome</keyword>
<sequence length="71" mass="8170">MTGAIFHIFTWLVANCKQHLTWLFFNYHSSTKVRYVECISNSFVVNRLSHLSCGSLELLQSYHGPLGCFSE</sequence>
<evidence type="ECO:0000313" key="2">
    <source>
        <dbReference type="Proteomes" id="UP001345963"/>
    </source>
</evidence>
<dbReference type="Proteomes" id="UP001345963">
    <property type="component" value="Unassembled WGS sequence"/>
</dbReference>
<comment type="caution">
    <text evidence="1">The sequence shown here is derived from an EMBL/GenBank/DDBJ whole genome shotgun (WGS) entry which is preliminary data.</text>
</comment>
<reference evidence="1 2" key="1">
    <citation type="submission" date="2021-07" db="EMBL/GenBank/DDBJ databases">
        <authorList>
            <person name="Palmer J.M."/>
        </authorList>
    </citation>
    <scope>NUCLEOTIDE SEQUENCE [LARGE SCALE GENOMIC DNA]</scope>
    <source>
        <strain evidence="1 2">AT_MEX2019</strain>
        <tissue evidence="1">Muscle</tissue>
    </source>
</reference>
<accession>A0ABU7C8Q8</accession>
<protein>
    <submittedName>
        <fullName evidence="1">Uncharacterized protein</fullName>
    </submittedName>
</protein>
<name>A0ABU7C8Q8_9TELE</name>
<evidence type="ECO:0000313" key="1">
    <source>
        <dbReference type="EMBL" id="MED6259341.1"/>
    </source>
</evidence>
<proteinExistence type="predicted"/>
<gene>
    <name evidence="1" type="ORF">ATANTOWER_021178</name>
</gene>